<organism evidence="2 3">
    <name type="scientific">Anaerosalibacter massiliensis</name>
    <dbReference type="NCBI Taxonomy" id="1347392"/>
    <lineage>
        <taxon>Bacteria</taxon>
        <taxon>Bacillati</taxon>
        <taxon>Bacillota</taxon>
        <taxon>Tissierellia</taxon>
        <taxon>Tissierellales</taxon>
        <taxon>Sporanaerobacteraceae</taxon>
        <taxon>Anaerosalibacter</taxon>
    </lineage>
</organism>
<dbReference type="PANTHER" id="PTHR33734">
    <property type="entry name" value="LYSM DOMAIN-CONTAINING GPI-ANCHORED PROTEIN 2"/>
    <property type="match status" value="1"/>
</dbReference>
<dbReference type="InterPro" id="IPR036779">
    <property type="entry name" value="LysM_dom_sf"/>
</dbReference>
<evidence type="ECO:0000259" key="1">
    <source>
        <dbReference type="PROSITE" id="PS51782"/>
    </source>
</evidence>
<dbReference type="EMBL" id="JANJZL010000005">
    <property type="protein sequence ID" value="MCR2044210.1"/>
    <property type="molecule type" value="Genomic_DNA"/>
</dbReference>
<feature type="domain" description="LysM" evidence="1">
    <location>
        <begin position="463"/>
        <end position="507"/>
    </location>
</feature>
<dbReference type="SUPFAM" id="SSF54106">
    <property type="entry name" value="LysM domain"/>
    <property type="match status" value="1"/>
</dbReference>
<dbReference type="AlphaFoldDB" id="A0A9X2MHN1"/>
<protein>
    <submittedName>
        <fullName evidence="2">DUF3794 domain-containing protein</fullName>
    </submittedName>
</protein>
<dbReference type="PROSITE" id="PS51782">
    <property type="entry name" value="LYSM"/>
    <property type="match status" value="1"/>
</dbReference>
<dbReference type="OrthoDB" id="9779340at2"/>
<gene>
    <name evidence="2" type="ORF">NSA23_08770</name>
</gene>
<dbReference type="Pfam" id="PF01476">
    <property type="entry name" value="LysM"/>
    <property type="match status" value="1"/>
</dbReference>
<dbReference type="Gene3D" id="3.10.350.10">
    <property type="entry name" value="LysM domain"/>
    <property type="match status" value="1"/>
</dbReference>
<evidence type="ECO:0000313" key="2">
    <source>
        <dbReference type="EMBL" id="MCR2044210.1"/>
    </source>
</evidence>
<dbReference type="SMART" id="SM00257">
    <property type="entry name" value="LysM"/>
    <property type="match status" value="1"/>
</dbReference>
<keyword evidence="3" id="KW-1185">Reference proteome</keyword>
<dbReference type="Pfam" id="PF12673">
    <property type="entry name" value="SipL"/>
    <property type="match status" value="3"/>
</dbReference>
<dbReference type="InterPro" id="IPR024300">
    <property type="entry name" value="SipL_SPOCS_dom"/>
</dbReference>
<sequence length="515" mass="59443">MAVELMKDNLRINEIKRKEELQTLVETEIYLEQSKPDIDKILWVQGKPEITNVKIVKDKLLISGLVKSKVVYKSSEENSSIQTLEGTSDFREEINMDGINKDMIVKANANIEHIEYEQVDGRKVSLNALVNIESRIEKSNLIEMVKEIKEVENLEVLKEKVRYNHFLGEGNTHSLIHEAFEVDDDMPDIDEVLKLDLRVHEDESKVVEDKIIVSGVIECSMVYQGKNEINSINKEIAFNHFVDVEGAIKDSKKQLEMNIDSVNYEVKENLEGNLRILDLEIRIGIDGKAYEQREKNIVLDAYSTKKEIDIERKEIEIVENVKELESKESIKGRIDHSNFEKVYSIEGSSTILDSRILENKIILEGLLILNILYLDSDSDEINTLKEEIPFKSYIESEGIDETMTTEEESIVEKINYKINDEKLELEVSIKNLIELNRRKKINTILDLKESEDYIDKTKRPSIIIYVIQKGDSLWNIAKRYNTTVDELISSNDISSPDILMPGEKIIIEKNVDMNF</sequence>
<reference evidence="2" key="1">
    <citation type="submission" date="2022-07" db="EMBL/GenBank/DDBJ databases">
        <title>Enhanced cultured diversity of the mouse gut microbiota enables custom-made synthetic communities.</title>
        <authorList>
            <person name="Afrizal A."/>
        </authorList>
    </citation>
    <scope>NUCLEOTIDE SEQUENCE</scope>
    <source>
        <strain evidence="2">DSM 29482</strain>
    </source>
</reference>
<evidence type="ECO:0000313" key="3">
    <source>
        <dbReference type="Proteomes" id="UP001142078"/>
    </source>
</evidence>
<dbReference type="PANTHER" id="PTHR33734:SF22">
    <property type="entry name" value="MEMBRANE-BOUND LYTIC MUREIN TRANSGLYCOSYLASE D"/>
    <property type="match status" value="1"/>
</dbReference>
<dbReference type="InterPro" id="IPR018392">
    <property type="entry name" value="LysM"/>
</dbReference>
<name>A0A9X2MHN1_9FIRM</name>
<proteinExistence type="predicted"/>
<dbReference type="GO" id="GO:0008932">
    <property type="term" value="F:lytic endotransglycosylase activity"/>
    <property type="evidence" value="ECO:0007669"/>
    <property type="project" value="TreeGrafter"/>
</dbReference>
<comment type="caution">
    <text evidence="2">The sequence shown here is derived from an EMBL/GenBank/DDBJ whole genome shotgun (WGS) entry which is preliminary data.</text>
</comment>
<dbReference type="RefSeq" id="WP_042678968.1">
    <property type="nucleotide sequence ID" value="NZ_CABKTM010000009.1"/>
</dbReference>
<dbReference type="CDD" id="cd00118">
    <property type="entry name" value="LysM"/>
    <property type="match status" value="1"/>
</dbReference>
<accession>A0A9X2MHN1</accession>
<dbReference type="Proteomes" id="UP001142078">
    <property type="component" value="Unassembled WGS sequence"/>
</dbReference>